<evidence type="ECO:0000313" key="6">
    <source>
        <dbReference type="Proteomes" id="UP000218327"/>
    </source>
</evidence>
<dbReference type="NCBIfam" id="TIGR01955">
    <property type="entry name" value="RfaH"/>
    <property type="match status" value="1"/>
</dbReference>
<evidence type="ECO:0000256" key="2">
    <source>
        <dbReference type="ARBA" id="ARBA00023015"/>
    </source>
</evidence>
<keyword evidence="2" id="KW-0805">Transcription regulation</keyword>
<name>A0A2A5AWK9_9GAMM</name>
<comment type="caution">
    <text evidence="5">The sequence shown here is derived from an EMBL/GenBank/DDBJ whole genome shotgun (WGS) entry which is preliminary data.</text>
</comment>
<dbReference type="GO" id="GO:0005829">
    <property type="term" value="C:cytosol"/>
    <property type="evidence" value="ECO:0007669"/>
    <property type="project" value="TreeGrafter"/>
</dbReference>
<dbReference type="Gene3D" id="3.30.70.940">
    <property type="entry name" value="NusG, N-terminal domain"/>
    <property type="match status" value="1"/>
</dbReference>
<dbReference type="PANTHER" id="PTHR30265">
    <property type="entry name" value="RHO-INTERACTING TRANSCRIPTION TERMINATION FACTOR NUSG"/>
    <property type="match status" value="1"/>
</dbReference>
<dbReference type="InterPro" id="IPR043425">
    <property type="entry name" value="NusG-like"/>
</dbReference>
<keyword evidence="3" id="KW-0804">Transcription</keyword>
<reference evidence="6" key="1">
    <citation type="submission" date="2017-08" db="EMBL/GenBank/DDBJ databases">
        <title>A dynamic microbial community with high functional redundancy inhabits the cold, oxic subseafloor aquifer.</title>
        <authorList>
            <person name="Tully B.J."/>
            <person name="Wheat C.G."/>
            <person name="Glazer B.T."/>
            <person name="Huber J.A."/>
        </authorList>
    </citation>
    <scope>NUCLEOTIDE SEQUENCE [LARGE SCALE GENOMIC DNA]</scope>
</reference>
<dbReference type="GO" id="GO:0006354">
    <property type="term" value="P:DNA-templated transcription elongation"/>
    <property type="evidence" value="ECO:0007669"/>
    <property type="project" value="InterPro"/>
</dbReference>
<dbReference type="AlphaFoldDB" id="A0A2A5AWK9"/>
<protein>
    <submittedName>
        <fullName evidence="5">Transcription/translation regulatory transformer protein RfaH</fullName>
    </submittedName>
</protein>
<dbReference type="InterPro" id="IPR036735">
    <property type="entry name" value="NGN_dom_sf"/>
</dbReference>
<dbReference type="GO" id="GO:0031564">
    <property type="term" value="P:transcription antitermination"/>
    <property type="evidence" value="ECO:0007669"/>
    <property type="project" value="UniProtKB-KW"/>
</dbReference>
<dbReference type="InterPro" id="IPR006645">
    <property type="entry name" value="NGN-like_dom"/>
</dbReference>
<sequence length="184" mass="21383">MPELQNIYKKTEAPSPKQEWFVVYAKARQEGIALQNLERQQFHCYLPRIQLSKRRKGQIVPSIEPFFPRYLFVRLALQEQDWAPIRSTRGVCGLVRFEGVPKRIPEKFISFLKENENSQFLQKVIDKSWKEGDQVNIEQGPFAGYSCIFQAKKSADRVSVLLDIVGKPIRATLLKDDLQLPQYA</sequence>
<accession>A0A2A5AWK9</accession>
<dbReference type="PANTHER" id="PTHR30265:SF7">
    <property type="entry name" value="TRANSCRIPTION ANTITERMINATION PROTEIN RFAH"/>
    <property type="match status" value="1"/>
</dbReference>
<evidence type="ECO:0000313" key="5">
    <source>
        <dbReference type="EMBL" id="PCJ23168.1"/>
    </source>
</evidence>
<dbReference type="CDD" id="cd09892">
    <property type="entry name" value="NGN_SP_RfaH"/>
    <property type="match status" value="1"/>
</dbReference>
<dbReference type="InterPro" id="IPR010215">
    <property type="entry name" value="Transcription_antiterm_RfaH"/>
</dbReference>
<gene>
    <name evidence="5" type="primary">rfaH</name>
    <name evidence="5" type="ORF">COA96_12380</name>
</gene>
<proteinExistence type="predicted"/>
<dbReference type="Pfam" id="PF02357">
    <property type="entry name" value="NusG"/>
    <property type="match status" value="1"/>
</dbReference>
<organism evidence="5 6">
    <name type="scientific">SAR86 cluster bacterium</name>
    <dbReference type="NCBI Taxonomy" id="2030880"/>
    <lineage>
        <taxon>Bacteria</taxon>
        <taxon>Pseudomonadati</taxon>
        <taxon>Pseudomonadota</taxon>
        <taxon>Gammaproteobacteria</taxon>
        <taxon>SAR86 cluster</taxon>
    </lineage>
</organism>
<evidence type="ECO:0000256" key="3">
    <source>
        <dbReference type="ARBA" id="ARBA00023163"/>
    </source>
</evidence>
<dbReference type="SMART" id="SM00738">
    <property type="entry name" value="NGN"/>
    <property type="match status" value="1"/>
</dbReference>
<dbReference type="SUPFAM" id="SSF82679">
    <property type="entry name" value="N-utilization substance G protein NusG, N-terminal domain"/>
    <property type="match status" value="1"/>
</dbReference>
<dbReference type="Proteomes" id="UP000218327">
    <property type="component" value="Unassembled WGS sequence"/>
</dbReference>
<evidence type="ECO:0000259" key="4">
    <source>
        <dbReference type="SMART" id="SM00738"/>
    </source>
</evidence>
<keyword evidence="1" id="KW-0889">Transcription antitermination</keyword>
<feature type="domain" description="NusG-like N-terminal" evidence="4">
    <location>
        <begin position="17"/>
        <end position="116"/>
    </location>
</feature>
<dbReference type="EMBL" id="NVVJ01000043">
    <property type="protein sequence ID" value="PCJ23168.1"/>
    <property type="molecule type" value="Genomic_DNA"/>
</dbReference>
<evidence type="ECO:0000256" key="1">
    <source>
        <dbReference type="ARBA" id="ARBA00022814"/>
    </source>
</evidence>